<reference evidence="1" key="2">
    <citation type="journal article" date="2015" name="Data Brief">
        <title>Shoot transcriptome of the giant reed, Arundo donax.</title>
        <authorList>
            <person name="Barrero R.A."/>
            <person name="Guerrero F.D."/>
            <person name="Moolhuijzen P."/>
            <person name="Goolsby J.A."/>
            <person name="Tidwell J."/>
            <person name="Bellgard S.E."/>
            <person name="Bellgard M.I."/>
        </authorList>
    </citation>
    <scope>NUCLEOTIDE SEQUENCE</scope>
    <source>
        <tissue evidence="1">Shoot tissue taken approximately 20 cm above the soil surface</tissue>
    </source>
</reference>
<evidence type="ECO:0000313" key="1">
    <source>
        <dbReference type="EMBL" id="JAE37002.1"/>
    </source>
</evidence>
<accession>A0A0A9HJR3</accession>
<name>A0A0A9HJR3_ARUDO</name>
<reference evidence="1" key="1">
    <citation type="submission" date="2014-09" db="EMBL/GenBank/DDBJ databases">
        <authorList>
            <person name="Magalhaes I.L.F."/>
            <person name="Oliveira U."/>
            <person name="Santos F.R."/>
            <person name="Vidigal T.H.D.A."/>
            <person name="Brescovit A.D."/>
            <person name="Santos A.J."/>
        </authorList>
    </citation>
    <scope>NUCLEOTIDE SEQUENCE</scope>
    <source>
        <tissue evidence="1">Shoot tissue taken approximately 20 cm above the soil surface</tissue>
    </source>
</reference>
<proteinExistence type="predicted"/>
<dbReference type="AlphaFoldDB" id="A0A0A9HJR3"/>
<protein>
    <submittedName>
        <fullName evidence="1">Uncharacterized protein</fullName>
    </submittedName>
</protein>
<dbReference type="EMBL" id="GBRH01160894">
    <property type="protein sequence ID" value="JAE37002.1"/>
    <property type="molecule type" value="Transcribed_RNA"/>
</dbReference>
<sequence>MRRTSSSAHPLPGPDLQRQCKRIADVKIYSHTLWKQSASLCLR</sequence>
<organism evidence="1">
    <name type="scientific">Arundo donax</name>
    <name type="common">Giant reed</name>
    <name type="synonym">Donax arundinaceus</name>
    <dbReference type="NCBI Taxonomy" id="35708"/>
    <lineage>
        <taxon>Eukaryota</taxon>
        <taxon>Viridiplantae</taxon>
        <taxon>Streptophyta</taxon>
        <taxon>Embryophyta</taxon>
        <taxon>Tracheophyta</taxon>
        <taxon>Spermatophyta</taxon>
        <taxon>Magnoliopsida</taxon>
        <taxon>Liliopsida</taxon>
        <taxon>Poales</taxon>
        <taxon>Poaceae</taxon>
        <taxon>PACMAD clade</taxon>
        <taxon>Arundinoideae</taxon>
        <taxon>Arundineae</taxon>
        <taxon>Arundo</taxon>
    </lineage>
</organism>